<proteinExistence type="inferred from homology"/>
<comment type="similarity">
    <text evidence="2">Belongs to the glycosyl hydrolase 88 family.</text>
</comment>
<evidence type="ECO:0000313" key="4">
    <source>
        <dbReference type="Proteomes" id="UP000326565"/>
    </source>
</evidence>
<dbReference type="GO" id="GO:0052757">
    <property type="term" value="F:chondroitin hydrolase activity"/>
    <property type="evidence" value="ECO:0007669"/>
    <property type="project" value="TreeGrafter"/>
</dbReference>
<keyword evidence="4" id="KW-1185">Reference proteome</keyword>
<sequence length="508" mass="56971">MTPKSPVPAKRALEIWSNQTDSTEKAKCDKIEPKPTPSPLVKALYSESVTAKLWNVASKALGSMKPPTLYPEYTGADGVSYVYRTLDFWTSGFFPGSLYLLLERQILYPSFYDTPWRPNRSNPLPHRLQLEHICKWWTANLHANAAKRDTHDLGFMIAPWAMKAWSLDHDPQAYNSLVLAAHSLASRFDERVQSLRSWDVCHTKRYSFTDPGKDFLVIIDNMLNLDLLFWVARETGNSKMYDIAVAHARTTAEHHIRSDNSTVHVVNYDAETGLPKSKFTHQGCSDESCWSRGQAWGILGFAQTFEWTGNMEFLSTARTLADYFVRRLPADGVPYWDFDAPVSAECPRDTSAGMVAACGMLLIYKALRHADRDAACFYLRSAMRILTGTVDGFMTPGHLEVGVDEPGTAVPTYPGNLPGEEARQPGALRVNGCRPAENGNSGHKKTPDTILDGATINNYEFATRRWSNHGLVYADYYFMLIGNMLLELGLAERSSFAIFGELAHNRYG</sequence>
<dbReference type="SUPFAM" id="SSF48208">
    <property type="entry name" value="Six-hairpin glycosidases"/>
    <property type="match status" value="1"/>
</dbReference>
<dbReference type="AlphaFoldDB" id="A0A5N5X9P5"/>
<keyword evidence="1" id="KW-0378">Hydrolase</keyword>
<dbReference type="GO" id="GO:0000272">
    <property type="term" value="P:polysaccharide catabolic process"/>
    <property type="evidence" value="ECO:0007669"/>
    <property type="project" value="TreeGrafter"/>
</dbReference>
<evidence type="ECO:0000256" key="1">
    <source>
        <dbReference type="ARBA" id="ARBA00022801"/>
    </source>
</evidence>
<dbReference type="Proteomes" id="UP000326565">
    <property type="component" value="Unassembled WGS sequence"/>
</dbReference>
<dbReference type="OrthoDB" id="2317065at2759"/>
<name>A0A5N5X9P5_9EURO</name>
<dbReference type="PANTHER" id="PTHR36845:SF1">
    <property type="entry name" value="HYDROLASE, PUTATIVE (AFU_ORTHOLOGUE AFUA_7G05090)-RELATED"/>
    <property type="match status" value="1"/>
</dbReference>
<gene>
    <name evidence="3" type="ORF">BDV29DRAFT_153695</name>
</gene>
<dbReference type="Gene3D" id="1.50.10.10">
    <property type="match status" value="1"/>
</dbReference>
<dbReference type="PANTHER" id="PTHR36845">
    <property type="entry name" value="HYDROLASE, PUTATIVE (AFU_ORTHOLOGUE AFUA_7G05090)-RELATED"/>
    <property type="match status" value="1"/>
</dbReference>
<dbReference type="InterPro" id="IPR008928">
    <property type="entry name" value="6-hairpin_glycosidase_sf"/>
</dbReference>
<evidence type="ECO:0000256" key="2">
    <source>
        <dbReference type="ARBA" id="ARBA00038358"/>
    </source>
</evidence>
<reference evidence="3 4" key="1">
    <citation type="submission" date="2019-04" db="EMBL/GenBank/DDBJ databases">
        <title>Friends and foes A comparative genomics study of 23 Aspergillus species from section Flavi.</title>
        <authorList>
            <consortium name="DOE Joint Genome Institute"/>
            <person name="Kjaerbolling I."/>
            <person name="Vesth T."/>
            <person name="Frisvad J.C."/>
            <person name="Nybo J.L."/>
            <person name="Theobald S."/>
            <person name="Kildgaard S."/>
            <person name="Isbrandt T."/>
            <person name="Kuo A."/>
            <person name="Sato A."/>
            <person name="Lyhne E.K."/>
            <person name="Kogle M.E."/>
            <person name="Wiebenga A."/>
            <person name="Kun R.S."/>
            <person name="Lubbers R.J."/>
            <person name="Makela M.R."/>
            <person name="Barry K."/>
            <person name="Chovatia M."/>
            <person name="Clum A."/>
            <person name="Daum C."/>
            <person name="Haridas S."/>
            <person name="He G."/>
            <person name="LaButti K."/>
            <person name="Lipzen A."/>
            <person name="Mondo S."/>
            <person name="Riley R."/>
            <person name="Salamov A."/>
            <person name="Simmons B.A."/>
            <person name="Magnuson J.K."/>
            <person name="Henrissat B."/>
            <person name="Mortensen U.H."/>
            <person name="Larsen T.O."/>
            <person name="Devries R.P."/>
            <person name="Grigoriev I.V."/>
            <person name="Machida M."/>
            <person name="Baker S.E."/>
            <person name="Andersen M.R."/>
        </authorList>
    </citation>
    <scope>NUCLEOTIDE SEQUENCE [LARGE SCALE GENOMIC DNA]</scope>
    <source>
        <strain evidence="3 4">CBS 151.66</strain>
    </source>
</reference>
<dbReference type="InterPro" id="IPR012341">
    <property type="entry name" value="6hp_glycosidase-like_sf"/>
</dbReference>
<dbReference type="InterPro" id="IPR052369">
    <property type="entry name" value="UG_Glycosaminoglycan_Hydrolase"/>
</dbReference>
<keyword evidence="3" id="KW-0326">Glycosidase</keyword>
<dbReference type="EMBL" id="ML732168">
    <property type="protein sequence ID" value="KAB8077461.1"/>
    <property type="molecule type" value="Genomic_DNA"/>
</dbReference>
<protein>
    <submittedName>
        <fullName evidence="3">Six-hairpin glycosidase-like protein</fullName>
    </submittedName>
</protein>
<accession>A0A5N5X9P5</accession>
<organism evidence="3 4">
    <name type="scientific">Aspergillus leporis</name>
    <dbReference type="NCBI Taxonomy" id="41062"/>
    <lineage>
        <taxon>Eukaryota</taxon>
        <taxon>Fungi</taxon>
        <taxon>Dikarya</taxon>
        <taxon>Ascomycota</taxon>
        <taxon>Pezizomycotina</taxon>
        <taxon>Eurotiomycetes</taxon>
        <taxon>Eurotiomycetidae</taxon>
        <taxon>Eurotiales</taxon>
        <taxon>Aspergillaceae</taxon>
        <taxon>Aspergillus</taxon>
        <taxon>Aspergillus subgen. Circumdati</taxon>
    </lineage>
</organism>
<evidence type="ECO:0000313" key="3">
    <source>
        <dbReference type="EMBL" id="KAB8077461.1"/>
    </source>
</evidence>